<keyword evidence="2" id="KW-1185">Reference proteome</keyword>
<dbReference type="Proteomes" id="UP000187209">
    <property type="component" value="Unassembled WGS sequence"/>
</dbReference>
<evidence type="ECO:0000313" key="2">
    <source>
        <dbReference type="Proteomes" id="UP000187209"/>
    </source>
</evidence>
<comment type="caution">
    <text evidence="1">The sequence shown here is derived from an EMBL/GenBank/DDBJ whole genome shotgun (WGS) entry which is preliminary data.</text>
</comment>
<dbReference type="GO" id="GO:0005886">
    <property type="term" value="C:plasma membrane"/>
    <property type="evidence" value="ECO:0007669"/>
    <property type="project" value="TreeGrafter"/>
</dbReference>
<dbReference type="PANTHER" id="PTHR21439">
    <property type="entry name" value="OXIDORED-NITRO DOMAIN-CONTAINING PROTEIN"/>
    <property type="match status" value="1"/>
</dbReference>
<reference evidence="1 2" key="1">
    <citation type="submission" date="2016-11" db="EMBL/GenBank/DDBJ databases">
        <title>The macronuclear genome of Stentor coeruleus: a giant cell with tiny introns.</title>
        <authorList>
            <person name="Slabodnick M."/>
            <person name="Ruby J.G."/>
            <person name="Reiff S.B."/>
            <person name="Swart E.C."/>
            <person name="Gosai S."/>
            <person name="Prabakaran S."/>
            <person name="Witkowska E."/>
            <person name="Larue G.E."/>
            <person name="Fisher S."/>
            <person name="Freeman R.M."/>
            <person name="Gunawardena J."/>
            <person name="Chu W."/>
            <person name="Stover N.A."/>
            <person name="Gregory B.D."/>
            <person name="Nowacki M."/>
            <person name="Derisi J."/>
            <person name="Roy S.W."/>
            <person name="Marshall W.F."/>
            <person name="Sood P."/>
        </authorList>
    </citation>
    <scope>NUCLEOTIDE SEQUENCE [LARGE SCALE GENOMIC DNA]</scope>
    <source>
        <strain evidence="1">WM001</strain>
    </source>
</reference>
<accession>A0A1R2BXV1</accession>
<gene>
    <name evidence="1" type="ORF">SteCoe_17857</name>
</gene>
<name>A0A1R2BXV1_9CILI</name>
<evidence type="ECO:0000313" key="1">
    <source>
        <dbReference type="EMBL" id="OMJ81640.1"/>
    </source>
</evidence>
<dbReference type="InterPro" id="IPR019332">
    <property type="entry name" value="OSCP1"/>
</dbReference>
<dbReference type="AlphaFoldDB" id="A0A1R2BXV1"/>
<dbReference type="PANTHER" id="PTHR21439:SF0">
    <property type="entry name" value="PROTEIN OSCP1"/>
    <property type="match status" value="1"/>
</dbReference>
<sequence>MAGLNLALPFLIINMGGEMIYILNQRLIAQKIPAEKSEKVRSDVVKHLFEESFINEIMVPQALYSMTSTRQVFDRIAQSSIMKLQTTSMNKLFDLMLMGVKMQLLTAYYPEQLLKITLNHIQELTELVTSKDALMLLNSTREMMIKKYSNLSSAIFNRIRQALLRFFQNRNVKVTMFLNNGMQLQDGTIKINSNDGMPGSEVPGRITTNRGDSHKTLPATSRFKRSTLATRQPMQALTNNGINLYDTERQNQIPTEETKVEKNLGSNTEKNREAVAKWELNSLANMIYSNNEGESANTYINLFNEVDVEIKEQGVAEVTAVLQNAHIDKLVSSLDAIGPSSKNTDDDELLDLL</sequence>
<proteinExistence type="predicted"/>
<dbReference type="GO" id="GO:0005737">
    <property type="term" value="C:cytoplasm"/>
    <property type="evidence" value="ECO:0007669"/>
    <property type="project" value="TreeGrafter"/>
</dbReference>
<organism evidence="1 2">
    <name type="scientific">Stentor coeruleus</name>
    <dbReference type="NCBI Taxonomy" id="5963"/>
    <lineage>
        <taxon>Eukaryota</taxon>
        <taxon>Sar</taxon>
        <taxon>Alveolata</taxon>
        <taxon>Ciliophora</taxon>
        <taxon>Postciliodesmatophora</taxon>
        <taxon>Heterotrichea</taxon>
        <taxon>Heterotrichida</taxon>
        <taxon>Stentoridae</taxon>
        <taxon>Stentor</taxon>
    </lineage>
</organism>
<dbReference type="EMBL" id="MPUH01000372">
    <property type="protein sequence ID" value="OMJ81640.1"/>
    <property type="molecule type" value="Genomic_DNA"/>
</dbReference>
<protein>
    <submittedName>
        <fullName evidence="1">Uncharacterized protein</fullName>
    </submittedName>
</protein>
<dbReference type="Pfam" id="PF10188">
    <property type="entry name" value="Oscp1"/>
    <property type="match status" value="1"/>
</dbReference>
<dbReference type="OrthoDB" id="2157380at2759"/>